<feature type="domain" description="Filamentous haemagglutinin FhaB/tRNA nuclease CdiA-like TPS" evidence="4">
    <location>
        <begin position="54"/>
        <end position="167"/>
    </location>
</feature>
<dbReference type="Gene3D" id="2.160.20.10">
    <property type="entry name" value="Single-stranded right-handed beta-helix, Pectin lyase-like"/>
    <property type="match status" value="1"/>
</dbReference>
<evidence type="ECO:0000259" key="4">
    <source>
        <dbReference type="SMART" id="SM00912"/>
    </source>
</evidence>
<name>A0A3G7U8B1_9PSED</name>
<dbReference type="Pfam" id="PF05860">
    <property type="entry name" value="TPS"/>
    <property type="match status" value="1"/>
</dbReference>
<dbReference type="InterPro" id="IPR024973">
    <property type="entry name" value="ESPR"/>
</dbReference>
<dbReference type="Pfam" id="PF18657">
    <property type="entry name" value="YDG"/>
    <property type="match status" value="10"/>
</dbReference>
<proteinExistence type="predicted"/>
<dbReference type="NCBIfam" id="TIGR01901">
    <property type="entry name" value="adhes_NPXG"/>
    <property type="match status" value="1"/>
</dbReference>
<dbReference type="InterPro" id="IPR041248">
    <property type="entry name" value="YDG"/>
</dbReference>
<dbReference type="EMBL" id="CP027754">
    <property type="protein sequence ID" value="AZE55560.1"/>
    <property type="molecule type" value="Genomic_DNA"/>
</dbReference>
<dbReference type="SUPFAM" id="SSF51126">
    <property type="entry name" value="Pectin lyase-like"/>
    <property type="match status" value="1"/>
</dbReference>
<dbReference type="RefSeq" id="WP_124378101.1">
    <property type="nucleotide sequence ID" value="NZ_CP027754.1"/>
</dbReference>
<evidence type="ECO:0000313" key="5">
    <source>
        <dbReference type="EMBL" id="AZE55560.1"/>
    </source>
</evidence>
<evidence type="ECO:0000256" key="1">
    <source>
        <dbReference type="ARBA" id="ARBA00004613"/>
    </source>
</evidence>
<dbReference type="InterPro" id="IPR050909">
    <property type="entry name" value="Bact_Autotransporter_VF"/>
</dbReference>
<dbReference type="InterPro" id="IPR012334">
    <property type="entry name" value="Pectin_lyas_fold"/>
</dbReference>
<dbReference type="SMART" id="SM00912">
    <property type="entry name" value="Haemagg_act"/>
    <property type="match status" value="1"/>
</dbReference>
<dbReference type="Proteomes" id="UP000268696">
    <property type="component" value="Chromosome"/>
</dbReference>
<dbReference type="PANTHER" id="PTHR12338:SF8">
    <property type="entry name" value="HEME_HEMOPEXIN-BINDING PROTEIN"/>
    <property type="match status" value="1"/>
</dbReference>
<reference evidence="5 6" key="1">
    <citation type="submission" date="2018-03" db="EMBL/GenBank/DDBJ databases">
        <title>Diversity of phytobeneficial traits revealed by whole-genome analysis of worldwide-isolated phenazine-producing Pseudomonas spp.</title>
        <authorList>
            <person name="Biessy A."/>
            <person name="Novinscak A."/>
            <person name="Blom J."/>
            <person name="Leger G."/>
            <person name="Thomashow L.S."/>
            <person name="Cazorla F.M."/>
            <person name="Josic D."/>
            <person name="Filion M."/>
        </authorList>
    </citation>
    <scope>NUCLEOTIDE SEQUENCE [LARGE SCALE GENOMIC DNA]</scope>
    <source>
        <strain evidence="5 6">30B</strain>
    </source>
</reference>
<sequence>MKNASLNHVYRLVWSDVAQAYVAVSEHTNARGKRGGLMATLAALSILGGGVAQAADLPTGGMIVGGAGSISQNGNHMVVDQSTGKLVTNWNSFDVGRDASVTFQQPNSASVALNRVVGGGNASQILGKLNANGQVWLLNPSGVVIGKGAQVNVGGLVASSLKISDEDFLAGKTTLGGGTGAGAVSNQGRITTTEGGVVALIGAQVSNSGVIHTPGGSTALAAGDKVSLDFTGDGLVSVNVDRGVLDALVQNSGQISADGGLVTLSARSADAAISSVVNNTGLIEAKGMLKRNGRIVLDGDDQGGSTQVAGVLDVSSQQGKGGDIVITGEQIALAGAALDASGTHGGGTVKVGGGWQGKDTSIANARRVTADARTTVRADATIQGDGGTAVFWADDSTRFAGTVSVRGGAQSGNGGKAEVSGKQTLQYSGITDARASHGRTGDLLLDPATITVSGGGTAGDAITGSSITEKALEAQTANVLLQATDSITFADLTQNGGDGTITLQNDVSFRAEAVGGNDAVISFANAANTLEVSGTGSIYMQAGGSGTGSIKNSFNLIAHGAGANPALADLPTHNVANIGSGAPGAGSITLLGADGLTIAGAVSTHGGYVRLSSDSDTGGRGALTINTPINTAGGNLYLSFGTTAYPESIATLTGDIALGAGRLYFGDAMGAKGLGGSTGEKRLGGKLTLNGDVNFSTPLTMLGGASIYTDGNINFTSNVKLDTGNDALTLRATNIDFTQATLQNVSTASLRLEPWNIATNISLDGSDGIATANTLGKLDNIMNLTIGRLDGTGTTTVNNNGFGFQANNSLTLLNGSIQVDGALQNTSSTGHVIARAGQADVVIGNAGSVTGKGSGDSVVLSAARNFINNAGSAALNASNSNGRWLTYSTSPEADVRGGLALDFKQYNAHYGDTLAQSGGNGHIYTVAPKVTVGLTGEVNKTYDGDAHATVKANNFTATSGAIDGDDISLIIAGYDTASYDTKNAGSAKTVTVNGISLGEAQNGNAKVYGYQLVSNTVSGDIGNIDKKILTATADVSGKVYDGNTAAGLNNIQLVGVISGDVGNLDVVGNQGSFIDKNAGTGKSVTGTGISLGGAEAGNYSFNTGAQIGTGVIDKKTLTATADVSGKVYDGNTTANLGNVQLVGVVDGDADELQVVGNQGSFIDKNAGVGKSVTGTGISLAGEEAGNYNFDTGAQIGTGVIDKKTLTATADVSGKVYDGNTTASLGNVKLVGVVDGDADELQVVGNQGSFIDKNAGVGKSVTGTGISLAGEESGNYNFNTGAQIGTGVIDKKTLTATADVSGKVYDGNTTANLGNVQLVGVVDGDADELQVVGNQGSFIDKNAGVGKSVTGTGISLAGEESGNYNFNTGAQIGTGVIDKKTLTATADVSGKVYDGNTTANLGNVQLVGVVDGDADELQVVGNQGSFIDKNAGVDKSVTGTGISLAGEESGNYNFNTGAQIGTGVIDKKTLTATADVSGKVYDGNTTASLGNVQLVGVVDGDADELQVVGNQGSFIDKNAGVDKSVTGTGISLAGEESGNYNFNTGAQIGTGVIDKKTLTATADVSGKVYDGNTTANLGNVQLVGVVDGDADELQVVGNQGSFIDKNAGVGKSVTGTGISLAGEESGNYSFNSGAQIGIGVIDKKTLTATADVSGKVYDGNTTANLGNVQLVGVVDGDADELQVVGNQGSFIDKNAGVGKSVTGTGISLAGEESGNYSFNSGAQIGTGVIDKKTLTAAVDIADKLHDGSTTATIRDVTLGGVIAGDSVGAIGSADFLTPGAGRNKPVAVIGLQLIGNDFANYQLASDRVSGSASVDAPLYTPVGLLGKTEGANGTALTANQPQTRPDQVAPRYTQPMAATALVTNEPAITPRALDIGANAPLRGDLLSANGNFSLAVEDGVSTPATKNVLNLYSSHAGKELQGQGKYAASDMGNNILLEKVASTLRNLPMLQEQGVSRSQGSVALGTGELLLISVSMLKDATLLVEAAPVTQALSNEELATYGLAIAKQHLGITVDSIKNVVIEHSPRQGSAGQIHHTGVVSR</sequence>
<comment type="subcellular location">
    <subcellularLocation>
        <location evidence="1">Secreted</location>
    </subcellularLocation>
</comment>
<evidence type="ECO:0000256" key="3">
    <source>
        <dbReference type="ARBA" id="ARBA00022729"/>
    </source>
</evidence>
<keyword evidence="3" id="KW-0732">Signal</keyword>
<dbReference type="GO" id="GO:0005576">
    <property type="term" value="C:extracellular region"/>
    <property type="evidence" value="ECO:0007669"/>
    <property type="project" value="UniProtKB-SubCell"/>
</dbReference>
<dbReference type="Pfam" id="PF13018">
    <property type="entry name" value="ESPR"/>
    <property type="match status" value="1"/>
</dbReference>
<dbReference type="PANTHER" id="PTHR12338">
    <property type="entry name" value="AUTOTRANSPORTER"/>
    <property type="match status" value="1"/>
</dbReference>
<evidence type="ECO:0000313" key="6">
    <source>
        <dbReference type="Proteomes" id="UP000268696"/>
    </source>
</evidence>
<evidence type="ECO:0000256" key="2">
    <source>
        <dbReference type="ARBA" id="ARBA00022525"/>
    </source>
</evidence>
<gene>
    <name evidence="5" type="ORF">C4K03_3407</name>
</gene>
<organism evidence="5 6">
    <name type="scientific">Pseudomonas synxantha</name>
    <dbReference type="NCBI Taxonomy" id="47883"/>
    <lineage>
        <taxon>Bacteria</taxon>
        <taxon>Pseudomonadati</taxon>
        <taxon>Pseudomonadota</taxon>
        <taxon>Gammaproteobacteria</taxon>
        <taxon>Pseudomonadales</taxon>
        <taxon>Pseudomonadaceae</taxon>
        <taxon>Pseudomonas</taxon>
    </lineage>
</organism>
<accession>A0A3G7U8B1</accession>
<protein>
    <submittedName>
        <fullName evidence="5">Filamentous hemagglutinin</fullName>
    </submittedName>
</protein>
<dbReference type="InterPro" id="IPR008638">
    <property type="entry name" value="FhaB/CdiA-like_TPS"/>
</dbReference>
<keyword evidence="2" id="KW-0964">Secreted</keyword>
<dbReference type="InterPro" id="IPR011050">
    <property type="entry name" value="Pectin_lyase_fold/virulence"/>
</dbReference>